<gene>
    <name evidence="10" type="primary">xthA</name>
    <name evidence="10" type="ORF">CUROG_01615</name>
</gene>
<dbReference type="EMBL" id="CP045032">
    <property type="protein sequence ID" value="QFQ01723.1"/>
    <property type="molecule type" value="Genomic_DNA"/>
</dbReference>
<evidence type="ECO:0000256" key="5">
    <source>
        <dbReference type="PIRSR" id="PIRSR604808-1"/>
    </source>
</evidence>
<evidence type="ECO:0000256" key="6">
    <source>
        <dbReference type="PIRSR" id="PIRSR604808-2"/>
    </source>
</evidence>
<dbReference type="GO" id="GO:0008311">
    <property type="term" value="F:double-stranded DNA 3'-5' DNA exonuclease activity"/>
    <property type="evidence" value="ECO:0007669"/>
    <property type="project" value="UniProtKB-EC"/>
</dbReference>
<feature type="active site" description="Proton acceptor" evidence="5">
    <location>
        <position position="244"/>
    </location>
</feature>
<keyword evidence="6" id="KW-0464">Manganese</keyword>
<feature type="site" description="Interaction with DNA substrate" evidence="7">
    <location>
        <position position="244"/>
    </location>
</feature>
<dbReference type="RefSeq" id="WP_151902190.1">
    <property type="nucleotide sequence ID" value="NZ_CP045032.1"/>
</dbReference>
<dbReference type="CDD" id="cd09086">
    <property type="entry name" value="ExoIII-like_AP-endo"/>
    <property type="match status" value="1"/>
</dbReference>
<feature type="compositionally biased region" description="Polar residues" evidence="8">
    <location>
        <begin position="275"/>
        <end position="285"/>
    </location>
</feature>
<dbReference type="PROSITE" id="PS51435">
    <property type="entry name" value="AP_NUCLEASE_F1_4"/>
    <property type="match status" value="1"/>
</dbReference>
<dbReference type="InterPro" id="IPR037493">
    <property type="entry name" value="ExoIII-like"/>
</dbReference>
<feature type="binding site" evidence="6">
    <location>
        <position position="7"/>
    </location>
    <ligand>
        <name>Mg(2+)</name>
        <dbReference type="ChEBI" id="CHEBI:18420"/>
        <label>1</label>
    </ligand>
</feature>
<dbReference type="AlphaFoldDB" id="A0A5J6Z7W4"/>
<comment type="cofactor">
    <cofactor evidence="6">
        <name>Mg(2+)</name>
        <dbReference type="ChEBI" id="CHEBI:18420"/>
    </cofactor>
    <cofactor evidence="6">
        <name>Mn(2+)</name>
        <dbReference type="ChEBI" id="CHEBI:29035"/>
    </cofactor>
    <text evidence="6">Probably binds two magnesium or manganese ions per subunit.</text>
</comment>
<evidence type="ECO:0000256" key="7">
    <source>
        <dbReference type="PIRSR" id="PIRSR604808-3"/>
    </source>
</evidence>
<dbReference type="InterPro" id="IPR004808">
    <property type="entry name" value="AP_endonuc_1"/>
</dbReference>
<evidence type="ECO:0000256" key="2">
    <source>
        <dbReference type="ARBA" id="ARBA00022723"/>
    </source>
</evidence>
<evidence type="ECO:0000256" key="3">
    <source>
        <dbReference type="ARBA" id="ARBA00022801"/>
    </source>
</evidence>
<dbReference type="KEGG" id="cuo:CUROG_01615"/>
<evidence type="ECO:0000313" key="10">
    <source>
        <dbReference type="EMBL" id="QFQ01723.1"/>
    </source>
</evidence>
<dbReference type="OrthoDB" id="9803914at2"/>
<dbReference type="InterPro" id="IPR036691">
    <property type="entry name" value="Endo/exonu/phosph_ase_sf"/>
</dbReference>
<protein>
    <submittedName>
        <fullName evidence="10">Exodeoxyribonuclease III</fullName>
        <ecNumber evidence="10">3.1.11.2</ecNumber>
    </submittedName>
</protein>
<feature type="binding site" evidence="6">
    <location>
        <position position="149"/>
    </location>
    <ligand>
        <name>Mg(2+)</name>
        <dbReference type="ChEBI" id="CHEBI:18420"/>
        <label>1</label>
    </ligand>
</feature>
<evidence type="ECO:0000256" key="8">
    <source>
        <dbReference type="SAM" id="MobiDB-lite"/>
    </source>
</evidence>
<feature type="binding site" evidence="6">
    <location>
        <position position="34"/>
    </location>
    <ligand>
        <name>Mg(2+)</name>
        <dbReference type="ChEBI" id="CHEBI:18420"/>
        <label>1</label>
    </ligand>
</feature>
<feature type="compositionally biased region" description="Basic and acidic residues" evidence="8">
    <location>
        <begin position="230"/>
        <end position="242"/>
    </location>
</feature>
<accession>A0A5J6Z7W4</accession>
<comment type="similarity">
    <text evidence="1">Belongs to the DNA repair enzymes AP/ExoA family.</text>
</comment>
<feature type="site" description="Important for catalytic activity" evidence="7">
    <location>
        <position position="217"/>
    </location>
</feature>
<dbReference type="InterPro" id="IPR005135">
    <property type="entry name" value="Endo/exonuclease/phosphatase"/>
</dbReference>
<sequence length="285" mass="31973">MRIATWNINSVRTREQRVRDFLERTDVDVLCLQETKCTDKQFPDFTDTGYQQAHFGLHSFNGVAILSRVGLEDVSHDFGQPGFNKDFAAEQTLEARAIGANCGGVTVWSLYVPNGREIADPHYTYKLDWLAALASYAEQGPDKLCLVGDFNIAPRDEDVWDRSYFNGKTHVTPRERAALKKLEEAGLTQATELIQDEYTYWDYQSLRFQKGEGIRIDLQYTRGITATSARVDRDERKGKGASDHAPVIVDYDYQAPKANTAGSQETEAAPHDGADSSNTTEATLF</sequence>
<dbReference type="PANTHER" id="PTHR43250">
    <property type="entry name" value="EXODEOXYRIBONUCLEASE III"/>
    <property type="match status" value="1"/>
</dbReference>
<dbReference type="Gene3D" id="3.60.10.10">
    <property type="entry name" value="Endonuclease/exonuclease/phosphatase"/>
    <property type="match status" value="1"/>
</dbReference>
<dbReference type="GO" id="GO:0006281">
    <property type="term" value="P:DNA repair"/>
    <property type="evidence" value="ECO:0007669"/>
    <property type="project" value="InterPro"/>
</dbReference>
<dbReference type="PANTHER" id="PTHR43250:SF2">
    <property type="entry name" value="EXODEOXYRIBONUCLEASE III"/>
    <property type="match status" value="1"/>
</dbReference>
<dbReference type="EC" id="3.1.11.2" evidence="10"/>
<dbReference type="SUPFAM" id="SSF56219">
    <property type="entry name" value="DNase I-like"/>
    <property type="match status" value="1"/>
</dbReference>
<keyword evidence="11" id="KW-1185">Reference proteome</keyword>
<dbReference type="GO" id="GO:0046872">
    <property type="term" value="F:metal ion binding"/>
    <property type="evidence" value="ECO:0007669"/>
    <property type="project" value="UniProtKB-KW"/>
</dbReference>
<feature type="active site" description="Proton donor/acceptor" evidence="5">
    <location>
        <position position="149"/>
    </location>
</feature>
<feature type="binding site" evidence="6">
    <location>
        <position position="243"/>
    </location>
    <ligand>
        <name>Mg(2+)</name>
        <dbReference type="ChEBI" id="CHEBI:18420"/>
        <label>1</label>
    </ligand>
</feature>
<evidence type="ECO:0000256" key="1">
    <source>
        <dbReference type="ARBA" id="ARBA00007092"/>
    </source>
</evidence>
<feature type="binding site" evidence="6">
    <location>
        <position position="244"/>
    </location>
    <ligand>
        <name>Mg(2+)</name>
        <dbReference type="ChEBI" id="CHEBI:18420"/>
        <label>1</label>
    </ligand>
</feature>
<evidence type="ECO:0000256" key="4">
    <source>
        <dbReference type="ARBA" id="ARBA00022842"/>
    </source>
</evidence>
<organism evidence="10 11">
    <name type="scientific">Corynebacterium urogenitale</name>
    <dbReference type="NCBI Taxonomy" id="2487892"/>
    <lineage>
        <taxon>Bacteria</taxon>
        <taxon>Bacillati</taxon>
        <taxon>Actinomycetota</taxon>
        <taxon>Actinomycetes</taxon>
        <taxon>Mycobacteriales</taxon>
        <taxon>Corynebacteriaceae</taxon>
        <taxon>Corynebacterium</taxon>
    </lineage>
</organism>
<feature type="active site" evidence="5">
    <location>
        <position position="111"/>
    </location>
</feature>
<keyword evidence="2 6" id="KW-0479">Metal-binding</keyword>
<dbReference type="Pfam" id="PF03372">
    <property type="entry name" value="Exo_endo_phos"/>
    <property type="match status" value="1"/>
</dbReference>
<keyword evidence="3 10" id="KW-0378">Hydrolase</keyword>
<evidence type="ECO:0000259" key="9">
    <source>
        <dbReference type="Pfam" id="PF03372"/>
    </source>
</evidence>
<name>A0A5J6Z7W4_9CORY</name>
<evidence type="ECO:0000313" key="11">
    <source>
        <dbReference type="Proteomes" id="UP000326711"/>
    </source>
</evidence>
<proteinExistence type="inferred from homology"/>
<reference evidence="11" key="1">
    <citation type="submission" date="2019-10" db="EMBL/GenBank/DDBJ databases">
        <title>Complete genome sequence of Corynebacterium urogenitalis DSM 108747, isolated from the genital tract of a cow.</title>
        <authorList>
            <person name="Ruckert C."/>
            <person name="Ballas P."/>
            <person name="Wagener K."/>
            <person name="Drillich M."/>
            <person name="Kaempfer P."/>
            <person name="Busse H.-J."/>
            <person name="Ehling-Schulz M."/>
        </authorList>
    </citation>
    <scope>NUCLEOTIDE SEQUENCE [LARGE SCALE GENOMIC DNA]</scope>
    <source>
        <strain evidence="11">LMM 1652</strain>
    </source>
</reference>
<feature type="region of interest" description="Disordered" evidence="8">
    <location>
        <begin position="229"/>
        <end position="285"/>
    </location>
</feature>
<feature type="binding site" evidence="6">
    <location>
        <position position="151"/>
    </location>
    <ligand>
        <name>Mg(2+)</name>
        <dbReference type="ChEBI" id="CHEBI:18420"/>
        <label>1</label>
    </ligand>
</feature>
<feature type="site" description="Transition state stabilizer" evidence="7">
    <location>
        <position position="151"/>
    </location>
</feature>
<feature type="domain" description="Endonuclease/exonuclease/phosphatase" evidence="9">
    <location>
        <begin position="4"/>
        <end position="244"/>
    </location>
</feature>
<dbReference type="Proteomes" id="UP000326711">
    <property type="component" value="Chromosome"/>
</dbReference>
<keyword evidence="4 6" id="KW-0460">Magnesium</keyword>
<dbReference type="NCBIfam" id="TIGR00633">
    <property type="entry name" value="xth"/>
    <property type="match status" value="1"/>
</dbReference>